<accession>A0ABR4FRM2</accession>
<reference evidence="2 3" key="1">
    <citation type="submission" date="2024-07" db="EMBL/GenBank/DDBJ databases">
        <title>Section-level genome sequencing and comparative genomics of Aspergillus sections Usti and Cavernicolus.</title>
        <authorList>
            <consortium name="Lawrence Berkeley National Laboratory"/>
            <person name="Nybo J.L."/>
            <person name="Vesth T.C."/>
            <person name="Theobald S."/>
            <person name="Frisvad J.C."/>
            <person name="Larsen T.O."/>
            <person name="Kjaerboelling I."/>
            <person name="Rothschild-Mancinelli K."/>
            <person name="Lyhne E.K."/>
            <person name="Kogle M.E."/>
            <person name="Barry K."/>
            <person name="Clum A."/>
            <person name="Na H."/>
            <person name="Ledsgaard L."/>
            <person name="Lin J."/>
            <person name="Lipzen A."/>
            <person name="Kuo A."/>
            <person name="Riley R."/>
            <person name="Mondo S."/>
            <person name="Labutti K."/>
            <person name="Haridas S."/>
            <person name="Pangalinan J."/>
            <person name="Salamov A.A."/>
            <person name="Simmons B.A."/>
            <person name="Magnuson J.K."/>
            <person name="Chen J."/>
            <person name="Drula E."/>
            <person name="Henrissat B."/>
            <person name="Wiebenga A."/>
            <person name="Lubbers R.J."/>
            <person name="Gomes A.C."/>
            <person name="Makela M.R."/>
            <person name="Stajich J."/>
            <person name="Grigoriev I.V."/>
            <person name="Mortensen U.H."/>
            <person name="De Vries R.P."/>
            <person name="Baker S.E."/>
            <person name="Andersen M.R."/>
        </authorList>
    </citation>
    <scope>NUCLEOTIDE SEQUENCE [LARGE SCALE GENOMIC DNA]</scope>
    <source>
        <strain evidence="2 3">CBS 209.92</strain>
    </source>
</reference>
<keyword evidence="3" id="KW-1185">Reference proteome</keyword>
<organism evidence="2 3">
    <name type="scientific">Aspergillus keveii</name>
    <dbReference type="NCBI Taxonomy" id="714993"/>
    <lineage>
        <taxon>Eukaryota</taxon>
        <taxon>Fungi</taxon>
        <taxon>Dikarya</taxon>
        <taxon>Ascomycota</taxon>
        <taxon>Pezizomycotina</taxon>
        <taxon>Eurotiomycetes</taxon>
        <taxon>Eurotiomycetidae</taxon>
        <taxon>Eurotiales</taxon>
        <taxon>Aspergillaceae</taxon>
        <taxon>Aspergillus</taxon>
        <taxon>Aspergillus subgen. Nidulantes</taxon>
    </lineage>
</organism>
<dbReference type="EMBL" id="JBFTWV010000131">
    <property type="protein sequence ID" value="KAL2785882.1"/>
    <property type="molecule type" value="Genomic_DNA"/>
</dbReference>
<feature type="transmembrane region" description="Helical" evidence="1">
    <location>
        <begin position="64"/>
        <end position="89"/>
    </location>
</feature>
<sequence length="147" mass="16225">MCQRTFENRSKGKACRRLRIPLEANGLVSTVFEKKKGPASALRSQGPYGVTGSSYSRTRVGSQLIGRLVILWSSLFCEGVAFAFGLLVFGSRLCMWDWHSSLFLLPGPIDSAGSRNTSTTMDATDGVSLAAYDHRRRVSGKKKRSFR</sequence>
<keyword evidence="1" id="KW-1133">Transmembrane helix</keyword>
<dbReference type="Proteomes" id="UP001610563">
    <property type="component" value="Unassembled WGS sequence"/>
</dbReference>
<evidence type="ECO:0000313" key="3">
    <source>
        <dbReference type="Proteomes" id="UP001610563"/>
    </source>
</evidence>
<name>A0ABR4FRM2_9EURO</name>
<proteinExistence type="predicted"/>
<protein>
    <submittedName>
        <fullName evidence="2">Uncharacterized protein</fullName>
    </submittedName>
</protein>
<gene>
    <name evidence="2" type="ORF">BJX66DRAFT_48686</name>
</gene>
<comment type="caution">
    <text evidence="2">The sequence shown here is derived from an EMBL/GenBank/DDBJ whole genome shotgun (WGS) entry which is preliminary data.</text>
</comment>
<keyword evidence="1" id="KW-0472">Membrane</keyword>
<keyword evidence="1" id="KW-0812">Transmembrane</keyword>
<evidence type="ECO:0000313" key="2">
    <source>
        <dbReference type="EMBL" id="KAL2785882.1"/>
    </source>
</evidence>
<evidence type="ECO:0000256" key="1">
    <source>
        <dbReference type="SAM" id="Phobius"/>
    </source>
</evidence>